<protein>
    <submittedName>
        <fullName evidence="1">Uncharacterized protein</fullName>
    </submittedName>
</protein>
<sequence>MPKQMPVLYGTHESESEIVQKIDLRLFGVRAFRLFESPTQYPKKQYPKFQSNPIQSNIPKFSPTQYRKIQYPKFQSNPIQSNIPKSSPIHYPKIQSYSMEIKHINVTFNIGTYALITLKMPFELSL</sequence>
<name>A0AAV4NSF9_CAEEX</name>
<accession>A0AAV4NSF9</accession>
<keyword evidence="2" id="KW-1185">Reference proteome</keyword>
<dbReference type="EMBL" id="BPLR01021266">
    <property type="protein sequence ID" value="GIX87782.1"/>
    <property type="molecule type" value="Genomic_DNA"/>
</dbReference>
<evidence type="ECO:0000313" key="2">
    <source>
        <dbReference type="Proteomes" id="UP001054945"/>
    </source>
</evidence>
<evidence type="ECO:0000313" key="1">
    <source>
        <dbReference type="EMBL" id="GIX87782.1"/>
    </source>
</evidence>
<dbReference type="Proteomes" id="UP001054945">
    <property type="component" value="Unassembled WGS sequence"/>
</dbReference>
<gene>
    <name evidence="1" type="ORF">CEXT_393301</name>
</gene>
<comment type="caution">
    <text evidence="1">The sequence shown here is derived from an EMBL/GenBank/DDBJ whole genome shotgun (WGS) entry which is preliminary data.</text>
</comment>
<proteinExistence type="predicted"/>
<reference evidence="1 2" key="1">
    <citation type="submission" date="2021-06" db="EMBL/GenBank/DDBJ databases">
        <title>Caerostris extrusa draft genome.</title>
        <authorList>
            <person name="Kono N."/>
            <person name="Arakawa K."/>
        </authorList>
    </citation>
    <scope>NUCLEOTIDE SEQUENCE [LARGE SCALE GENOMIC DNA]</scope>
</reference>
<dbReference type="AlphaFoldDB" id="A0AAV4NSF9"/>
<organism evidence="1 2">
    <name type="scientific">Caerostris extrusa</name>
    <name type="common">Bark spider</name>
    <name type="synonym">Caerostris bankana</name>
    <dbReference type="NCBI Taxonomy" id="172846"/>
    <lineage>
        <taxon>Eukaryota</taxon>
        <taxon>Metazoa</taxon>
        <taxon>Ecdysozoa</taxon>
        <taxon>Arthropoda</taxon>
        <taxon>Chelicerata</taxon>
        <taxon>Arachnida</taxon>
        <taxon>Araneae</taxon>
        <taxon>Araneomorphae</taxon>
        <taxon>Entelegynae</taxon>
        <taxon>Araneoidea</taxon>
        <taxon>Araneidae</taxon>
        <taxon>Caerostris</taxon>
    </lineage>
</organism>